<dbReference type="SUPFAM" id="SSF51679">
    <property type="entry name" value="Bacterial luciferase-like"/>
    <property type="match status" value="1"/>
</dbReference>
<proteinExistence type="predicted"/>
<dbReference type="Proteomes" id="UP000392064">
    <property type="component" value="Chromosome"/>
</dbReference>
<organism evidence="6 7">
    <name type="scientific">Aeromicrobium yanjiei</name>
    <dbReference type="NCBI Taxonomy" id="2662028"/>
    <lineage>
        <taxon>Bacteria</taxon>
        <taxon>Bacillati</taxon>
        <taxon>Actinomycetota</taxon>
        <taxon>Actinomycetes</taxon>
        <taxon>Propionibacteriales</taxon>
        <taxon>Nocardioidaceae</taxon>
        <taxon>Aeromicrobium</taxon>
    </lineage>
</organism>
<dbReference type="Pfam" id="PF00296">
    <property type="entry name" value="Bac_luciferase"/>
    <property type="match status" value="1"/>
</dbReference>
<dbReference type="PANTHER" id="PTHR42847:SF4">
    <property type="entry name" value="ALKANESULFONATE MONOOXYGENASE-RELATED"/>
    <property type="match status" value="1"/>
</dbReference>
<feature type="domain" description="Luciferase-like" evidence="5">
    <location>
        <begin position="13"/>
        <end position="328"/>
    </location>
</feature>
<evidence type="ECO:0000256" key="1">
    <source>
        <dbReference type="ARBA" id="ARBA00022630"/>
    </source>
</evidence>
<accession>A0A5Q2MMM2</accession>
<dbReference type="Gene3D" id="3.20.20.30">
    <property type="entry name" value="Luciferase-like domain"/>
    <property type="match status" value="1"/>
</dbReference>
<sequence>MSTPTNASTPTKEYGVFLPIGDGGWIMSTTSPRPLADYEYNKRAALHAEDMGLDFIMTMAKWRGFGGDSDYWGNTLESMTLMSGLAEATERVKVWATMHANIHHPAVAAKMYTTLQQISGGRAGMNIVNGAYPGEFTQMGLWDHDRTQEDKYRLTSEWCEAVTRLWSEDTVSMESDFFTLDECESRPHPATRPAIISAGNSSQARAFQAEWCDGAFMAANDLETMKAQSDDVKARSAALGRECRTYAMLTVVQGDTDAEAEALVAEYGRGIDRPAIALMRQSWGIPAEHALNWANGAGAEGAFQTAYVAGAADTIVDHIRHVVGETGLDGLMLIFPEFDRDMVLFGETVLPELRRLDALDAMDAAVAS</sequence>
<dbReference type="InterPro" id="IPR036661">
    <property type="entry name" value="Luciferase-like_sf"/>
</dbReference>
<reference evidence="6 7" key="1">
    <citation type="submission" date="2019-11" db="EMBL/GenBank/DDBJ databases">
        <authorList>
            <person name="Li J."/>
        </authorList>
    </citation>
    <scope>NUCLEOTIDE SEQUENCE [LARGE SCALE GENOMIC DNA]</scope>
    <source>
        <strain evidence="6 7">MF47</strain>
    </source>
</reference>
<evidence type="ECO:0000259" key="5">
    <source>
        <dbReference type="Pfam" id="PF00296"/>
    </source>
</evidence>
<keyword evidence="1" id="KW-0285">Flavoprotein</keyword>
<evidence type="ECO:0000313" key="7">
    <source>
        <dbReference type="Proteomes" id="UP000392064"/>
    </source>
</evidence>
<gene>
    <name evidence="6" type="ORF">GEV26_06495</name>
</gene>
<dbReference type="PANTHER" id="PTHR42847">
    <property type="entry name" value="ALKANESULFONATE MONOOXYGENASE"/>
    <property type="match status" value="1"/>
</dbReference>
<dbReference type="InterPro" id="IPR011251">
    <property type="entry name" value="Luciferase-like_dom"/>
</dbReference>
<evidence type="ECO:0000313" key="6">
    <source>
        <dbReference type="EMBL" id="QGG43189.1"/>
    </source>
</evidence>
<keyword evidence="3" id="KW-0560">Oxidoreductase</keyword>
<dbReference type="AlphaFoldDB" id="A0A5Q2MMM2"/>
<dbReference type="InterPro" id="IPR050172">
    <property type="entry name" value="SsuD_RutA_monooxygenase"/>
</dbReference>
<dbReference type="GO" id="GO:0008726">
    <property type="term" value="F:alkanesulfonate monooxygenase activity"/>
    <property type="evidence" value="ECO:0007669"/>
    <property type="project" value="TreeGrafter"/>
</dbReference>
<dbReference type="KEGG" id="aef:GEV26_06495"/>
<dbReference type="GO" id="GO:0046306">
    <property type="term" value="P:alkanesulfonate catabolic process"/>
    <property type="evidence" value="ECO:0007669"/>
    <property type="project" value="TreeGrafter"/>
</dbReference>
<keyword evidence="4" id="KW-0503">Monooxygenase</keyword>
<name>A0A5Q2MMM2_9ACTN</name>
<keyword evidence="7" id="KW-1185">Reference proteome</keyword>
<evidence type="ECO:0000256" key="3">
    <source>
        <dbReference type="ARBA" id="ARBA00023002"/>
    </source>
</evidence>
<evidence type="ECO:0000256" key="2">
    <source>
        <dbReference type="ARBA" id="ARBA00022643"/>
    </source>
</evidence>
<evidence type="ECO:0000256" key="4">
    <source>
        <dbReference type="ARBA" id="ARBA00023033"/>
    </source>
</evidence>
<protein>
    <submittedName>
        <fullName evidence="6">LLM class flavin-dependent oxidoreductase</fullName>
    </submittedName>
</protein>
<keyword evidence="2" id="KW-0288">FMN</keyword>
<dbReference type="EMBL" id="CP045737">
    <property type="protein sequence ID" value="QGG43189.1"/>
    <property type="molecule type" value="Genomic_DNA"/>
</dbReference>